<dbReference type="Proteomes" id="UP000703295">
    <property type="component" value="Unassembled WGS sequence"/>
</dbReference>
<name>A0ABS2ES85_9BACE</name>
<evidence type="ECO:0000313" key="2">
    <source>
        <dbReference type="Proteomes" id="UP000703295"/>
    </source>
</evidence>
<dbReference type="PROSITE" id="PS51257">
    <property type="entry name" value="PROKAR_LIPOPROTEIN"/>
    <property type="match status" value="1"/>
</dbReference>
<dbReference type="Gene3D" id="3.40.390.10">
    <property type="entry name" value="Collagenase (Catalytic Domain)"/>
    <property type="match status" value="1"/>
</dbReference>
<gene>
    <name evidence="1" type="ORF">H6A31_01755</name>
</gene>
<reference evidence="1 2" key="1">
    <citation type="journal article" date="2021" name="Sci. Rep.">
        <title>The distribution of antibiotic resistance genes in chicken gut microbiota commensals.</title>
        <authorList>
            <person name="Juricova H."/>
            <person name="Matiasovicova J."/>
            <person name="Kubasova T."/>
            <person name="Cejkova D."/>
            <person name="Rychlik I."/>
        </authorList>
    </citation>
    <scope>NUCLEOTIDE SEQUENCE [LARGE SCALE GENOMIC DNA]</scope>
    <source>
        <strain evidence="1 2">An801</strain>
    </source>
</reference>
<proteinExistence type="predicted"/>
<protein>
    <submittedName>
        <fullName evidence="1">Uncharacterized protein</fullName>
    </submittedName>
</protein>
<sequence>MRKFTFIAFLCTLLLVSCNQEEHLGTSSTENRSGIVFKLQKQGYEGVSSRASETETSLYDQLHYFIVNENGDKVKNIKSYYEAATSEIYTEGLHKGEYRLVVLGIKGNPTADQAIIHTPEHIQDEWLEFPADLQKPLEAEYFYSQTPFSIVEQQTEEGIQEVASIPEEVTQKRIVSRVDFDFAYQNPYVGYAVTDKSLALEDVRFYTTLSGNGDLGGESNGTMDVLSLNQQTSYLFMPLCNGSTLHGDINLSTCNYRKENRKQVYSFEQKELAPNHIHLVETQVNHPDDKAVTMFITPAAYNQGEHSLILQDTERKEVYTDKTVRCFNTAQPLQVSVTEEGKLHTRFYSPRKLTNVLIKMQLPQVSEEFFDLAYFDSIPAFGDFWEEIPLLQRAAMCRTESGRYIEIQKKTASELSQAVLKIESDDPYWSKLQEIKHGWTIYWGLYGGDPEKEDGGPVGNWMGIRPVHCRESVALFLNFTYMIDMPEHEQILHDNAHQLYDDNKQLVKVEEVLKKMRASRTLQVGLVYPGNGIIGLGGGSTFGAYQRGWFEHYFNRYACSVMFHELGHVMGYGHSSSFTYGPWAEQLMNNFYVDNIQQMPIDSRDYLNSSQNPYQYK</sequence>
<dbReference type="RefSeq" id="WP_204474153.1">
    <property type="nucleotide sequence ID" value="NZ_JACJJW010000003.1"/>
</dbReference>
<organism evidence="1 2">
    <name type="scientific">Bacteroides mediterraneensis</name>
    <dbReference type="NCBI Taxonomy" id="1841856"/>
    <lineage>
        <taxon>Bacteria</taxon>
        <taxon>Pseudomonadati</taxon>
        <taxon>Bacteroidota</taxon>
        <taxon>Bacteroidia</taxon>
        <taxon>Bacteroidales</taxon>
        <taxon>Bacteroidaceae</taxon>
        <taxon>Bacteroides</taxon>
    </lineage>
</organism>
<comment type="caution">
    <text evidence="1">The sequence shown here is derived from an EMBL/GenBank/DDBJ whole genome shotgun (WGS) entry which is preliminary data.</text>
</comment>
<dbReference type="SUPFAM" id="SSF55486">
    <property type="entry name" value="Metalloproteases ('zincins'), catalytic domain"/>
    <property type="match status" value="1"/>
</dbReference>
<accession>A0ABS2ES85</accession>
<dbReference type="InterPro" id="IPR024079">
    <property type="entry name" value="MetalloPept_cat_dom_sf"/>
</dbReference>
<keyword evidence="2" id="KW-1185">Reference proteome</keyword>
<evidence type="ECO:0000313" key="1">
    <source>
        <dbReference type="EMBL" id="MBM6757431.1"/>
    </source>
</evidence>
<dbReference type="EMBL" id="JACJJW010000003">
    <property type="protein sequence ID" value="MBM6757431.1"/>
    <property type="molecule type" value="Genomic_DNA"/>
</dbReference>